<dbReference type="Proteomes" id="UP000054560">
    <property type="component" value="Unassembled WGS sequence"/>
</dbReference>
<dbReference type="GeneID" id="25902703"/>
<protein>
    <recommendedName>
        <fullName evidence="8">GH10 domain-containing protein</fullName>
    </recommendedName>
</protein>
<reference evidence="9 10" key="1">
    <citation type="submission" date="2011-02" db="EMBL/GenBank/DDBJ databases">
        <title>The Genome Sequence of Sphaeroforma arctica JP610.</title>
        <authorList>
            <consortium name="The Broad Institute Genome Sequencing Platform"/>
            <person name="Russ C."/>
            <person name="Cuomo C."/>
            <person name="Young S.K."/>
            <person name="Zeng Q."/>
            <person name="Gargeya S."/>
            <person name="Alvarado L."/>
            <person name="Berlin A."/>
            <person name="Chapman S.B."/>
            <person name="Chen Z."/>
            <person name="Freedman E."/>
            <person name="Gellesch M."/>
            <person name="Goldberg J."/>
            <person name="Griggs A."/>
            <person name="Gujja S."/>
            <person name="Heilman E."/>
            <person name="Heiman D."/>
            <person name="Howarth C."/>
            <person name="Mehta T."/>
            <person name="Neiman D."/>
            <person name="Pearson M."/>
            <person name="Roberts A."/>
            <person name="Saif S."/>
            <person name="Shea T."/>
            <person name="Shenoy N."/>
            <person name="Sisk P."/>
            <person name="Stolte C."/>
            <person name="Sykes S."/>
            <person name="White J."/>
            <person name="Yandava C."/>
            <person name="Burger G."/>
            <person name="Gray M.W."/>
            <person name="Holland P.W.H."/>
            <person name="King N."/>
            <person name="Lang F.B.F."/>
            <person name="Roger A.J."/>
            <person name="Ruiz-Trillo I."/>
            <person name="Haas B."/>
            <person name="Nusbaum C."/>
            <person name="Birren B."/>
        </authorList>
    </citation>
    <scope>NUCLEOTIDE SEQUENCE [LARGE SCALE GENOMIC DNA]</scope>
    <source>
        <strain evidence="9 10">JP610</strain>
    </source>
</reference>
<keyword evidence="4" id="KW-0119">Carbohydrate metabolism</keyword>
<dbReference type="InterPro" id="IPR001000">
    <property type="entry name" value="GH10_dom"/>
</dbReference>
<dbReference type="eggNOG" id="ENOG502QSCW">
    <property type="taxonomic scope" value="Eukaryota"/>
</dbReference>
<keyword evidence="2" id="KW-0378">Hydrolase</keyword>
<dbReference type="AlphaFoldDB" id="A0A0L0G9S9"/>
<evidence type="ECO:0000256" key="6">
    <source>
        <dbReference type="ARBA" id="ARBA00023326"/>
    </source>
</evidence>
<keyword evidence="6" id="KW-0624">Polysaccharide degradation</keyword>
<keyword evidence="5" id="KW-0326">Glycosidase</keyword>
<comment type="similarity">
    <text evidence="1">Belongs to the glycosyl hydrolase 10 (cellulase F) family.</text>
</comment>
<dbReference type="STRING" id="667725.A0A0L0G9S9"/>
<evidence type="ECO:0000259" key="8">
    <source>
        <dbReference type="PROSITE" id="PS51760"/>
    </source>
</evidence>
<dbReference type="CDD" id="cd00033">
    <property type="entry name" value="CCP"/>
    <property type="match status" value="1"/>
</dbReference>
<dbReference type="GO" id="GO:0031176">
    <property type="term" value="F:endo-1,4-beta-xylanase activity"/>
    <property type="evidence" value="ECO:0007669"/>
    <property type="project" value="UniProtKB-ARBA"/>
</dbReference>
<accession>A0A0L0G9S9</accession>
<evidence type="ECO:0000313" key="9">
    <source>
        <dbReference type="EMBL" id="KNC85626.1"/>
    </source>
</evidence>
<dbReference type="PRINTS" id="PR00134">
    <property type="entry name" value="GLHYDRLASE10"/>
</dbReference>
<dbReference type="EMBL" id="KQ241692">
    <property type="protein sequence ID" value="KNC85626.1"/>
    <property type="molecule type" value="Genomic_DNA"/>
</dbReference>
<evidence type="ECO:0000256" key="2">
    <source>
        <dbReference type="ARBA" id="ARBA00022801"/>
    </source>
</evidence>
<evidence type="ECO:0000256" key="3">
    <source>
        <dbReference type="ARBA" id="ARBA00023157"/>
    </source>
</evidence>
<dbReference type="PANTHER" id="PTHR31490:SF90">
    <property type="entry name" value="ENDO-1,4-BETA-XYLANASE A"/>
    <property type="match status" value="1"/>
</dbReference>
<evidence type="ECO:0000256" key="5">
    <source>
        <dbReference type="ARBA" id="ARBA00023295"/>
    </source>
</evidence>
<name>A0A0L0G9S9_9EUKA</name>
<dbReference type="PROSITE" id="PS51760">
    <property type="entry name" value="GH10_2"/>
    <property type="match status" value="1"/>
</dbReference>
<dbReference type="PANTHER" id="PTHR31490">
    <property type="entry name" value="GLYCOSYL HYDROLASE"/>
    <property type="match status" value="1"/>
</dbReference>
<keyword evidence="7" id="KW-0732">Signal</keyword>
<evidence type="ECO:0000256" key="4">
    <source>
        <dbReference type="ARBA" id="ARBA00023277"/>
    </source>
</evidence>
<feature type="signal peptide" evidence="7">
    <location>
        <begin position="1"/>
        <end position="22"/>
    </location>
</feature>
<dbReference type="SUPFAM" id="SSF51445">
    <property type="entry name" value="(Trans)glycosidases"/>
    <property type="match status" value="1"/>
</dbReference>
<dbReference type="GO" id="GO:0000272">
    <property type="term" value="P:polysaccharide catabolic process"/>
    <property type="evidence" value="ECO:0007669"/>
    <property type="project" value="UniProtKB-KW"/>
</dbReference>
<dbReference type="Pfam" id="PF00331">
    <property type="entry name" value="Glyco_hydro_10"/>
    <property type="match status" value="1"/>
</dbReference>
<keyword evidence="10" id="KW-1185">Reference proteome</keyword>
<feature type="domain" description="GH10" evidence="8">
    <location>
        <begin position="270"/>
        <end position="630"/>
    </location>
</feature>
<evidence type="ECO:0000313" key="10">
    <source>
        <dbReference type="Proteomes" id="UP000054560"/>
    </source>
</evidence>
<sequence>MVVGKIAATATAGLVLISSVTALPRKSCGRNADPVDYSFAISADSSIKISDDVFSRTARQGIIEEIDNALDDNQSAENCKSLGDFGEKYDTSDCGEGDVNDLCDVKCAEGFQGGFTEYQCGVNTDKTLSWKGQPPNCRGDETNRCIPLVLPDIYRGLDYKCQRVTPGTACQVVCRNTAVEGNGGQRAQVCREDEDGVLGWQGGYPNCTGTIASCAAIDYYGDGYISECGAGLEGDTCRIFCSVTRVGSAQDFTCGADGQWQGTKPTCNSKPDYEPLKDVFNDFLIGASIRDPVEELEAGSKPETLVSENYNVLIPENYLAWKYISSREGEYDFEKADLLVEYAEEKGLPVIGHSLAWKGGGWISEPVDGEDLYDTLMRRMERHITDVVGRYKGRIGSWVVVNEWFDNDGNIRQDFALPRTLGKEGIKAAFRFAHNADPEAKLYYNGHHLWKKDKADGLVEFYKEMVAEGVPINGIGMQGHQYHTEGPTYNEFVGTYVTATIDEFDYSVKLFGEAGAEVLMTEVDVSVNPEGWSCCRALELESLPEDFQDGVDPYPNGLPETEQVRLAAHYRKFFQMIMRNKQYFAAVYFWGLSDDHTWYNFWPINGRKDYPLLFNEDYQPKLAYYSVLDMVQRGDY</sequence>
<proteinExistence type="inferred from homology"/>
<evidence type="ECO:0000256" key="7">
    <source>
        <dbReference type="SAM" id="SignalP"/>
    </source>
</evidence>
<dbReference type="Gene3D" id="3.20.20.80">
    <property type="entry name" value="Glycosidases"/>
    <property type="match status" value="1"/>
</dbReference>
<gene>
    <name evidence="9" type="ORF">SARC_02199</name>
</gene>
<dbReference type="OrthoDB" id="3055998at2759"/>
<dbReference type="InterPro" id="IPR044846">
    <property type="entry name" value="GH10"/>
</dbReference>
<keyword evidence="3" id="KW-1015">Disulfide bond</keyword>
<dbReference type="InterPro" id="IPR000436">
    <property type="entry name" value="Sushi_SCR_CCP_dom"/>
</dbReference>
<evidence type="ECO:0000256" key="1">
    <source>
        <dbReference type="ARBA" id="ARBA00007495"/>
    </source>
</evidence>
<organism evidence="9 10">
    <name type="scientific">Sphaeroforma arctica JP610</name>
    <dbReference type="NCBI Taxonomy" id="667725"/>
    <lineage>
        <taxon>Eukaryota</taxon>
        <taxon>Ichthyosporea</taxon>
        <taxon>Ichthyophonida</taxon>
        <taxon>Sphaeroforma</taxon>
    </lineage>
</organism>
<dbReference type="RefSeq" id="XP_014159528.1">
    <property type="nucleotide sequence ID" value="XM_014304053.1"/>
</dbReference>
<feature type="chain" id="PRO_5005539209" description="GH10 domain-containing protein" evidence="7">
    <location>
        <begin position="23"/>
        <end position="636"/>
    </location>
</feature>
<dbReference type="SMART" id="SM00633">
    <property type="entry name" value="Glyco_10"/>
    <property type="match status" value="1"/>
</dbReference>
<dbReference type="InterPro" id="IPR017853">
    <property type="entry name" value="GH"/>
</dbReference>